<dbReference type="Pfam" id="PF00563">
    <property type="entry name" value="EAL"/>
    <property type="match status" value="1"/>
</dbReference>
<dbReference type="InterPro" id="IPR001633">
    <property type="entry name" value="EAL_dom"/>
</dbReference>
<evidence type="ECO:0008006" key="8">
    <source>
        <dbReference type="Google" id="ProtNLM"/>
    </source>
</evidence>
<dbReference type="SMART" id="SM00052">
    <property type="entry name" value="EAL"/>
    <property type="match status" value="1"/>
</dbReference>
<keyword evidence="1" id="KW-0472">Membrane</keyword>
<dbReference type="KEGG" id="fwa:DCMF_15930"/>
<evidence type="ECO:0000259" key="4">
    <source>
        <dbReference type="PROSITE" id="PS50883"/>
    </source>
</evidence>
<evidence type="ECO:0000313" key="6">
    <source>
        <dbReference type="EMBL" id="ATW26064.1"/>
    </source>
</evidence>
<dbReference type="InterPro" id="IPR000700">
    <property type="entry name" value="PAS-assoc_C"/>
</dbReference>
<feature type="domain" description="EAL" evidence="4">
    <location>
        <begin position="439"/>
        <end position="693"/>
    </location>
</feature>
<dbReference type="Gene3D" id="3.20.20.450">
    <property type="entry name" value="EAL domain"/>
    <property type="match status" value="1"/>
</dbReference>
<dbReference type="PROSITE" id="PS50883">
    <property type="entry name" value="EAL"/>
    <property type="match status" value="1"/>
</dbReference>
<dbReference type="AlphaFoldDB" id="A0A3G1KUG5"/>
<dbReference type="PROSITE" id="PS50113">
    <property type="entry name" value="PAC"/>
    <property type="match status" value="1"/>
</dbReference>
<dbReference type="Gene3D" id="3.30.450.20">
    <property type="entry name" value="PAS domain"/>
    <property type="match status" value="1"/>
</dbReference>
<dbReference type="PANTHER" id="PTHR44757:SF2">
    <property type="entry name" value="BIOFILM ARCHITECTURE MAINTENANCE PROTEIN MBAA"/>
    <property type="match status" value="1"/>
</dbReference>
<dbReference type="SUPFAM" id="SSF55785">
    <property type="entry name" value="PYP-like sensor domain (PAS domain)"/>
    <property type="match status" value="1"/>
</dbReference>
<sequence length="703" mass="81062">MEKDVHEQNGNIVSILRELLSANAAIRKIPFKISFSYLLLGVVWIFFSDNFIEAFVKDRALITPLQTYKGWIYVTVSACLIYLLTNMYVKALQKSGEKVRQICVQLKETEKNLAVTEDLLRTKSVELDKTDQFRRLSEERYKLAIEGSNDGLWDWDIAGDTMYYSDRWKDMLGYGINEVEHHFDVWRTLLHPEDAGPTIQNLTDHLAGKTPYYQCEHRLKTRDGTYKWILARGKAKFNGEGKPVRMAGSHTDITERKNFENRIHHLAFYDTITNMPNRAFLQETLTRELAGNRDRNRKFALMYLDLDNFKSVNDTLGHLCGDQLLRQITAKIKEVLPDHLLFFRFGGDEFVILFPDIRNRSEAGAIAEKILQVFEQRWTLAGKQFYITASAGITVFPDDGTDEESLLRKADTAMYRVKKSGKNTFKFYSWEMDDAFLHKVEMENELRYALEKEQMVVYYQPIIDAVSGRMSSMEALVRWNHPVKGLLAPYSFIDIAEETGLVVKIDQLVLKNVCRQLNEWRKRDCTLLPVAVNLSAQQFESAAFLDMLQETMGESALPPGSLEFEITEVTAIKDLEATVRTLNQLKEKGFKISLDDFGTGYSSLNYLRLLPIHTLKIDRSFIRDITDNVEKRVITETVVSLAHKMNLTVVAEGVETKEQFYFLRERHCDKMQGFFFSKALAPGALEQRYLNVQISPQIGEFIS</sequence>
<dbReference type="SMART" id="SM00267">
    <property type="entry name" value="GGDEF"/>
    <property type="match status" value="1"/>
</dbReference>
<gene>
    <name evidence="6" type="ORF">DCMF_15930</name>
</gene>
<evidence type="ECO:0000256" key="1">
    <source>
        <dbReference type="SAM" id="Phobius"/>
    </source>
</evidence>
<dbReference type="CDD" id="cd01949">
    <property type="entry name" value="GGDEF"/>
    <property type="match status" value="1"/>
</dbReference>
<keyword evidence="1" id="KW-1133">Transmembrane helix</keyword>
<dbReference type="SMART" id="SM00091">
    <property type="entry name" value="PAS"/>
    <property type="match status" value="1"/>
</dbReference>
<reference evidence="6 7" key="1">
    <citation type="submission" date="2016-10" db="EMBL/GenBank/DDBJ databases">
        <title>Complete Genome Sequence of Peptococcaceae strain DCMF.</title>
        <authorList>
            <person name="Edwards R.J."/>
            <person name="Holland S.I."/>
            <person name="Deshpande N.P."/>
            <person name="Wong Y.K."/>
            <person name="Ertan H."/>
            <person name="Manefield M."/>
            <person name="Russell T.L."/>
            <person name="Lee M.J."/>
        </authorList>
    </citation>
    <scope>NUCLEOTIDE SEQUENCE [LARGE SCALE GENOMIC DNA]</scope>
    <source>
        <strain evidence="6 7">DCMF</strain>
    </source>
</reference>
<dbReference type="EMBL" id="CP017634">
    <property type="protein sequence ID" value="ATW26064.1"/>
    <property type="molecule type" value="Genomic_DNA"/>
</dbReference>
<dbReference type="InterPro" id="IPR000014">
    <property type="entry name" value="PAS"/>
</dbReference>
<dbReference type="PROSITE" id="PS50887">
    <property type="entry name" value="GGDEF"/>
    <property type="match status" value="1"/>
</dbReference>
<keyword evidence="1" id="KW-0812">Transmembrane</keyword>
<dbReference type="NCBIfam" id="TIGR00229">
    <property type="entry name" value="sensory_box"/>
    <property type="match status" value="1"/>
</dbReference>
<dbReference type="FunFam" id="3.30.70.270:FF:000001">
    <property type="entry name" value="Diguanylate cyclase domain protein"/>
    <property type="match status" value="1"/>
</dbReference>
<dbReference type="SMART" id="SM00086">
    <property type="entry name" value="PAC"/>
    <property type="match status" value="1"/>
</dbReference>
<protein>
    <recommendedName>
        <fullName evidence="8">EAL domain-containing protein</fullName>
    </recommendedName>
</protein>
<evidence type="ECO:0000313" key="7">
    <source>
        <dbReference type="Proteomes" id="UP000323521"/>
    </source>
</evidence>
<dbReference type="SUPFAM" id="SSF55073">
    <property type="entry name" value="Nucleotide cyclase"/>
    <property type="match status" value="1"/>
</dbReference>
<feature type="transmembrane region" description="Helical" evidence="1">
    <location>
        <begin position="29"/>
        <end position="47"/>
    </location>
</feature>
<dbReference type="InterPro" id="IPR013655">
    <property type="entry name" value="PAS_fold_3"/>
</dbReference>
<dbReference type="Gene3D" id="3.30.70.270">
    <property type="match status" value="1"/>
</dbReference>
<evidence type="ECO:0000259" key="3">
    <source>
        <dbReference type="PROSITE" id="PS50113"/>
    </source>
</evidence>
<dbReference type="InterPro" id="IPR035919">
    <property type="entry name" value="EAL_sf"/>
</dbReference>
<dbReference type="Pfam" id="PF08447">
    <property type="entry name" value="PAS_3"/>
    <property type="match status" value="1"/>
</dbReference>
<dbReference type="Pfam" id="PF00990">
    <property type="entry name" value="GGDEF"/>
    <property type="match status" value="1"/>
</dbReference>
<accession>A0A3G1KUG5</accession>
<dbReference type="SUPFAM" id="SSF141868">
    <property type="entry name" value="EAL domain-like"/>
    <property type="match status" value="1"/>
</dbReference>
<dbReference type="NCBIfam" id="TIGR00254">
    <property type="entry name" value="GGDEF"/>
    <property type="match status" value="1"/>
</dbReference>
<organism evidence="6 7">
    <name type="scientific">Formimonas warabiya</name>
    <dbReference type="NCBI Taxonomy" id="1761012"/>
    <lineage>
        <taxon>Bacteria</taxon>
        <taxon>Bacillati</taxon>
        <taxon>Bacillota</taxon>
        <taxon>Clostridia</taxon>
        <taxon>Eubacteriales</taxon>
        <taxon>Peptococcaceae</taxon>
        <taxon>Candidatus Formimonas</taxon>
    </lineage>
</organism>
<dbReference type="PANTHER" id="PTHR44757">
    <property type="entry name" value="DIGUANYLATE CYCLASE DGCP"/>
    <property type="match status" value="1"/>
</dbReference>
<dbReference type="RefSeq" id="WP_214658652.1">
    <property type="nucleotide sequence ID" value="NZ_CP017634.1"/>
</dbReference>
<dbReference type="Proteomes" id="UP000323521">
    <property type="component" value="Chromosome"/>
</dbReference>
<dbReference type="PROSITE" id="PS50112">
    <property type="entry name" value="PAS"/>
    <property type="match status" value="1"/>
</dbReference>
<dbReference type="InterPro" id="IPR052155">
    <property type="entry name" value="Biofilm_reg_signaling"/>
</dbReference>
<evidence type="ECO:0000259" key="5">
    <source>
        <dbReference type="PROSITE" id="PS50887"/>
    </source>
</evidence>
<dbReference type="FunFam" id="3.20.20.450:FF:000001">
    <property type="entry name" value="Cyclic di-GMP phosphodiesterase yahA"/>
    <property type="match status" value="1"/>
</dbReference>
<dbReference type="CDD" id="cd01948">
    <property type="entry name" value="EAL"/>
    <property type="match status" value="1"/>
</dbReference>
<dbReference type="InterPro" id="IPR043128">
    <property type="entry name" value="Rev_trsase/Diguanyl_cyclase"/>
</dbReference>
<dbReference type="InterPro" id="IPR029787">
    <property type="entry name" value="Nucleotide_cyclase"/>
</dbReference>
<dbReference type="InterPro" id="IPR001610">
    <property type="entry name" value="PAC"/>
</dbReference>
<feature type="transmembrane region" description="Helical" evidence="1">
    <location>
        <begin position="70"/>
        <end position="89"/>
    </location>
</feature>
<feature type="domain" description="PAS" evidence="2">
    <location>
        <begin position="137"/>
        <end position="209"/>
    </location>
</feature>
<name>A0A3G1KUG5_FORW1</name>
<dbReference type="CDD" id="cd00130">
    <property type="entry name" value="PAS"/>
    <property type="match status" value="1"/>
</dbReference>
<dbReference type="InterPro" id="IPR000160">
    <property type="entry name" value="GGDEF_dom"/>
</dbReference>
<feature type="domain" description="GGDEF" evidence="5">
    <location>
        <begin position="297"/>
        <end position="430"/>
    </location>
</feature>
<dbReference type="InterPro" id="IPR035965">
    <property type="entry name" value="PAS-like_dom_sf"/>
</dbReference>
<evidence type="ECO:0000259" key="2">
    <source>
        <dbReference type="PROSITE" id="PS50112"/>
    </source>
</evidence>
<keyword evidence="7" id="KW-1185">Reference proteome</keyword>
<proteinExistence type="predicted"/>
<feature type="domain" description="PAC" evidence="3">
    <location>
        <begin position="213"/>
        <end position="265"/>
    </location>
</feature>